<dbReference type="PROSITE" id="PS50928">
    <property type="entry name" value="ABC_TM1"/>
    <property type="match status" value="1"/>
</dbReference>
<sequence length="302" mass="34898">MLTIASLFVIVIITHLFLDYAMNTTQTSVEIYRNLFVFLFDILIFKFGNLRNHFLQLNYSGVTQLFFSYFKWSLALIVPSVLLGTILGFILGYFSAKRQSFWFNLFLNFFIFSFATLPIFIIIPIIMEISEALDIPIQFIEPSDLGFGFTLLSLMLPILLMSIQISGIFALYVKTRAIVILNSTYVLYCKTIGLSDFAIFRKAIFKNLCLSLLGILTSLIALSLSYSLIIERLFQIKGQSVILLNAFEWKEIDLVTFLILFLGFILFTMQFIFETLEEILRDQIQFRKLKKKGKYGKAIQFC</sequence>
<dbReference type="Pfam" id="PF00528">
    <property type="entry name" value="BPD_transp_1"/>
    <property type="match status" value="1"/>
</dbReference>
<keyword evidence="2 7" id="KW-0813">Transport</keyword>
<accession>A0A1L4FSY6</accession>
<dbReference type="Proteomes" id="UP000184322">
    <property type="component" value="Chromosome"/>
</dbReference>
<dbReference type="KEGG" id="mpul:BLA55_03555"/>
<dbReference type="GO" id="GO:0005886">
    <property type="term" value="C:plasma membrane"/>
    <property type="evidence" value="ECO:0007669"/>
    <property type="project" value="UniProtKB-SubCell"/>
</dbReference>
<dbReference type="InterPro" id="IPR035906">
    <property type="entry name" value="MetI-like_sf"/>
</dbReference>
<dbReference type="PANTHER" id="PTHR30465:SF0">
    <property type="entry name" value="OLIGOPEPTIDE TRANSPORT SYSTEM PERMEASE PROTEIN APPB"/>
    <property type="match status" value="1"/>
</dbReference>
<feature type="domain" description="ABC transmembrane type-1" evidence="8">
    <location>
        <begin position="70"/>
        <end position="273"/>
    </location>
</feature>
<keyword evidence="10" id="KW-1185">Reference proteome</keyword>
<name>A0A1L4FSY6_9BACT</name>
<reference evidence="10" key="1">
    <citation type="submission" date="2016-10" db="EMBL/GenBank/DDBJ databases">
        <authorList>
            <person name="Beylefeld A."/>
            <person name="Abolnik C."/>
        </authorList>
    </citation>
    <scope>NUCLEOTIDE SEQUENCE [LARGE SCALE GENOMIC DNA]</scope>
    <source>
        <strain evidence="10">B359_6</strain>
    </source>
</reference>
<keyword evidence="4 7" id="KW-0812">Transmembrane</keyword>
<evidence type="ECO:0000256" key="7">
    <source>
        <dbReference type="RuleBase" id="RU363032"/>
    </source>
</evidence>
<keyword evidence="6 7" id="KW-0472">Membrane</keyword>
<dbReference type="AlphaFoldDB" id="A0A1L4FSY6"/>
<keyword evidence="5 7" id="KW-1133">Transmembrane helix</keyword>
<gene>
    <name evidence="9" type="ORF">BLA55_03555</name>
</gene>
<evidence type="ECO:0000313" key="9">
    <source>
        <dbReference type="EMBL" id="APJ38709.1"/>
    </source>
</evidence>
<evidence type="ECO:0000256" key="2">
    <source>
        <dbReference type="ARBA" id="ARBA00022448"/>
    </source>
</evidence>
<evidence type="ECO:0000256" key="3">
    <source>
        <dbReference type="ARBA" id="ARBA00022475"/>
    </source>
</evidence>
<feature type="transmembrane region" description="Helical" evidence="7">
    <location>
        <begin position="101"/>
        <end position="127"/>
    </location>
</feature>
<evidence type="ECO:0000256" key="1">
    <source>
        <dbReference type="ARBA" id="ARBA00004651"/>
    </source>
</evidence>
<dbReference type="Gene3D" id="1.10.3720.10">
    <property type="entry name" value="MetI-like"/>
    <property type="match status" value="1"/>
</dbReference>
<feature type="transmembrane region" description="Helical" evidence="7">
    <location>
        <begin position="6"/>
        <end position="22"/>
    </location>
</feature>
<evidence type="ECO:0000256" key="5">
    <source>
        <dbReference type="ARBA" id="ARBA00022989"/>
    </source>
</evidence>
<feature type="transmembrane region" description="Helical" evidence="7">
    <location>
        <begin position="31"/>
        <end position="49"/>
    </location>
</feature>
<evidence type="ECO:0000259" key="8">
    <source>
        <dbReference type="PROSITE" id="PS50928"/>
    </source>
</evidence>
<feature type="transmembrane region" description="Helical" evidence="7">
    <location>
        <begin position="69"/>
        <end position="94"/>
    </location>
</feature>
<dbReference type="InterPro" id="IPR000515">
    <property type="entry name" value="MetI-like"/>
</dbReference>
<organism evidence="9 10">
    <name type="scientific">Mycoplasmopsis pullorum</name>
    <dbReference type="NCBI Taxonomy" id="48003"/>
    <lineage>
        <taxon>Bacteria</taxon>
        <taxon>Bacillati</taxon>
        <taxon>Mycoplasmatota</taxon>
        <taxon>Mycoplasmoidales</taxon>
        <taxon>Metamycoplasmataceae</taxon>
        <taxon>Mycoplasmopsis</taxon>
    </lineage>
</organism>
<feature type="transmembrane region" description="Helical" evidence="7">
    <location>
        <begin position="147"/>
        <end position="173"/>
    </location>
</feature>
<dbReference type="GO" id="GO:0055085">
    <property type="term" value="P:transmembrane transport"/>
    <property type="evidence" value="ECO:0007669"/>
    <property type="project" value="InterPro"/>
</dbReference>
<dbReference type="SUPFAM" id="SSF161098">
    <property type="entry name" value="MetI-like"/>
    <property type="match status" value="1"/>
</dbReference>
<protein>
    <recommendedName>
        <fullName evidence="8">ABC transmembrane type-1 domain-containing protein</fullName>
    </recommendedName>
</protein>
<dbReference type="STRING" id="48003.BLA55_03555"/>
<dbReference type="EMBL" id="CP017813">
    <property type="protein sequence ID" value="APJ38709.1"/>
    <property type="molecule type" value="Genomic_DNA"/>
</dbReference>
<evidence type="ECO:0000256" key="4">
    <source>
        <dbReference type="ARBA" id="ARBA00022692"/>
    </source>
</evidence>
<dbReference type="PANTHER" id="PTHR30465">
    <property type="entry name" value="INNER MEMBRANE ABC TRANSPORTER"/>
    <property type="match status" value="1"/>
</dbReference>
<proteinExistence type="inferred from homology"/>
<evidence type="ECO:0000256" key="6">
    <source>
        <dbReference type="ARBA" id="ARBA00023136"/>
    </source>
</evidence>
<comment type="similarity">
    <text evidence="7">Belongs to the binding-protein-dependent transport system permease family.</text>
</comment>
<feature type="transmembrane region" description="Helical" evidence="7">
    <location>
        <begin position="210"/>
        <end position="234"/>
    </location>
</feature>
<feature type="transmembrane region" description="Helical" evidence="7">
    <location>
        <begin position="254"/>
        <end position="273"/>
    </location>
</feature>
<keyword evidence="3" id="KW-1003">Cell membrane</keyword>
<evidence type="ECO:0000313" key="10">
    <source>
        <dbReference type="Proteomes" id="UP000184322"/>
    </source>
</evidence>
<comment type="subcellular location">
    <subcellularLocation>
        <location evidence="1 7">Cell membrane</location>
        <topology evidence="1 7">Multi-pass membrane protein</topology>
    </subcellularLocation>
</comment>